<organism evidence="2 3">
    <name type="scientific">Geothermobacter ehrlichii</name>
    <dbReference type="NCBI Taxonomy" id="213224"/>
    <lineage>
        <taxon>Bacteria</taxon>
        <taxon>Pseudomonadati</taxon>
        <taxon>Thermodesulfobacteriota</taxon>
        <taxon>Desulfuromonadia</taxon>
        <taxon>Desulfuromonadales</taxon>
        <taxon>Geothermobacteraceae</taxon>
        <taxon>Geothermobacter</taxon>
    </lineage>
</organism>
<dbReference type="Gene3D" id="3.10.590.10">
    <property type="entry name" value="ph1033 like domains"/>
    <property type="match status" value="1"/>
</dbReference>
<protein>
    <submittedName>
        <fullName evidence="2">EVE domain-containing protein</fullName>
    </submittedName>
</protein>
<dbReference type="SUPFAM" id="SSF88697">
    <property type="entry name" value="PUA domain-like"/>
    <property type="match status" value="1"/>
</dbReference>
<comment type="caution">
    <text evidence="2">The sequence shown here is derived from an EMBL/GenBank/DDBJ whole genome shotgun (WGS) entry which is preliminary data.</text>
</comment>
<evidence type="ECO:0000313" key="3">
    <source>
        <dbReference type="Proteomes" id="UP000324159"/>
    </source>
</evidence>
<evidence type="ECO:0000259" key="1">
    <source>
        <dbReference type="Pfam" id="PF01878"/>
    </source>
</evidence>
<dbReference type="InterPro" id="IPR052181">
    <property type="entry name" value="5hmC_binding"/>
</dbReference>
<gene>
    <name evidence="2" type="ORF">EDC39_101277</name>
</gene>
<feature type="domain" description="EVE" evidence="1">
    <location>
        <begin position="6"/>
        <end position="72"/>
    </location>
</feature>
<dbReference type="Proteomes" id="UP000324159">
    <property type="component" value="Unassembled WGS sequence"/>
</dbReference>
<dbReference type="EMBL" id="VNIB01000001">
    <property type="protein sequence ID" value="TYP00117.1"/>
    <property type="molecule type" value="Genomic_DNA"/>
</dbReference>
<dbReference type="InterPro" id="IPR002740">
    <property type="entry name" value="EVE_domain"/>
</dbReference>
<dbReference type="PANTHER" id="PTHR14087:SF7">
    <property type="entry name" value="THYMOCYTE NUCLEAR PROTEIN 1"/>
    <property type="match status" value="1"/>
</dbReference>
<dbReference type="InterPro" id="IPR015947">
    <property type="entry name" value="PUA-like_sf"/>
</dbReference>
<dbReference type="PANTHER" id="PTHR14087">
    <property type="entry name" value="THYMOCYTE NUCLEAR PROTEIN 1"/>
    <property type="match status" value="1"/>
</dbReference>
<dbReference type="Pfam" id="PF01878">
    <property type="entry name" value="EVE"/>
    <property type="match status" value="1"/>
</dbReference>
<reference evidence="2 3" key="1">
    <citation type="submission" date="2019-07" db="EMBL/GenBank/DDBJ databases">
        <title>Genomic Encyclopedia of Type Strains, Phase IV (KMG-IV): sequencing the most valuable type-strain genomes for metagenomic binning, comparative biology and taxonomic classification.</title>
        <authorList>
            <person name="Goeker M."/>
        </authorList>
    </citation>
    <scope>NUCLEOTIDE SEQUENCE [LARGE SCALE GENOMIC DNA]</scope>
    <source>
        <strain evidence="2 3">SS015</strain>
    </source>
</reference>
<name>A0A5D3WPI7_9BACT</name>
<evidence type="ECO:0000313" key="2">
    <source>
        <dbReference type="EMBL" id="TYP00117.1"/>
    </source>
</evidence>
<proteinExistence type="predicted"/>
<dbReference type="AlphaFoldDB" id="A0A5D3WPI7"/>
<keyword evidence="3" id="KW-1185">Reference proteome</keyword>
<sequence>MASGRNCWLMKSDPDYFSLDDLKNAPGGTTCRDGVRNHQARNLLRDRIRGGDGVLFQHSNIRWSAIGGIAQVGRGG</sequence>
<accession>A0A5D3WPI7</accession>
<dbReference type="RefSeq" id="WP_246140149.1">
    <property type="nucleotide sequence ID" value="NZ_VNIB01000001.1"/>
</dbReference>